<reference evidence="2 3" key="1">
    <citation type="submission" date="2024-02" db="EMBL/GenBank/DDBJ databases">
        <title>Deinococcus aluminii NBRC 112889.</title>
        <authorList>
            <person name="Ichikawa N."/>
            <person name="Katano-Makiyama Y."/>
            <person name="Hidaka K."/>
        </authorList>
    </citation>
    <scope>NUCLEOTIDE SEQUENCE [LARGE SCALE GENOMIC DNA]</scope>
    <source>
        <strain evidence="2 3">NBRC 112889</strain>
    </source>
</reference>
<dbReference type="InterPro" id="IPR001387">
    <property type="entry name" value="Cro/C1-type_HTH"/>
</dbReference>
<dbReference type="InterPro" id="IPR010982">
    <property type="entry name" value="Lambda_DNA-bd_dom_sf"/>
</dbReference>
<proteinExistence type="predicted"/>
<gene>
    <name evidence="2" type="ORF">Dalu01_02444</name>
</gene>
<dbReference type="PANTHER" id="PTHR38431:SF1">
    <property type="entry name" value="BLL2305 PROTEIN"/>
    <property type="match status" value="1"/>
</dbReference>
<evidence type="ECO:0000313" key="3">
    <source>
        <dbReference type="Proteomes" id="UP001404956"/>
    </source>
</evidence>
<organism evidence="2 3">
    <name type="scientific">Deinococcus aluminii</name>
    <dbReference type="NCBI Taxonomy" id="1656885"/>
    <lineage>
        <taxon>Bacteria</taxon>
        <taxon>Thermotogati</taxon>
        <taxon>Deinococcota</taxon>
        <taxon>Deinococci</taxon>
        <taxon>Deinococcales</taxon>
        <taxon>Deinococcaceae</taxon>
        <taxon>Deinococcus</taxon>
    </lineage>
</organism>
<dbReference type="SMART" id="SM00530">
    <property type="entry name" value="HTH_XRE"/>
    <property type="match status" value="1"/>
</dbReference>
<dbReference type="PROSITE" id="PS50943">
    <property type="entry name" value="HTH_CROC1"/>
    <property type="match status" value="1"/>
</dbReference>
<dbReference type="Proteomes" id="UP001404956">
    <property type="component" value="Unassembled WGS sequence"/>
</dbReference>
<dbReference type="Pfam" id="PF12727">
    <property type="entry name" value="PBP_like"/>
    <property type="match status" value="1"/>
</dbReference>
<feature type="domain" description="HTH cro/C1-type" evidence="1">
    <location>
        <begin position="36"/>
        <end position="90"/>
    </location>
</feature>
<keyword evidence="3" id="KW-1185">Reference proteome</keyword>
<accession>A0ABP9XGJ5</accession>
<comment type="caution">
    <text evidence="2">The sequence shown here is derived from an EMBL/GenBank/DDBJ whole genome shotgun (WGS) entry which is preliminary data.</text>
</comment>
<evidence type="ECO:0000259" key="1">
    <source>
        <dbReference type="PROSITE" id="PS50943"/>
    </source>
</evidence>
<dbReference type="SUPFAM" id="SSF53850">
    <property type="entry name" value="Periplasmic binding protein-like II"/>
    <property type="match status" value="1"/>
</dbReference>
<evidence type="ECO:0000313" key="2">
    <source>
        <dbReference type="EMBL" id="GAA5534036.1"/>
    </source>
</evidence>
<protein>
    <recommendedName>
        <fullName evidence="1">HTH cro/C1-type domain-containing protein</fullName>
    </recommendedName>
</protein>
<dbReference type="CDD" id="cd00093">
    <property type="entry name" value="HTH_XRE"/>
    <property type="match status" value="1"/>
</dbReference>
<sequence>MPSQEKWRASIAFDILSSPFYFGAVSSPESPLRVHLRAYRERAHLSRAELGSRAGLSRQAIHQIETGATVPSTRIALHLARVLGVRVEDLFALPDPPLTAWWRGAGPARPGVRVRLAQVGRGWLALPLQGEAGLQTAADGLTTHADGGLVQVTPLGEGADLERTAVVCGCDPALGLLAATLGREDHGGRVLWQPASSLDALRTLARGEAHAAGLHLYDSLSGESNAPAVRRELGGRDVHLLTLWDWEQGLIVAPGNPLGVRGPADLASGRVRLVNRDVGAGSRVLLDTWLDRAGVKAERRLHLPGYTSVVGSHLDAARAVAQGQADAAPGPEFAARALGLDFVPLQRERYDLAVPAEYVTHPGVQALLQAARSPAFQTEQRALGGYTITHPGDLWQVVA</sequence>
<dbReference type="SUPFAM" id="SSF47413">
    <property type="entry name" value="lambda repressor-like DNA-binding domains"/>
    <property type="match status" value="1"/>
</dbReference>
<dbReference type="InterPro" id="IPR024370">
    <property type="entry name" value="PBP_domain"/>
</dbReference>
<dbReference type="Pfam" id="PF13560">
    <property type="entry name" value="HTH_31"/>
    <property type="match status" value="1"/>
</dbReference>
<dbReference type="EMBL" id="BAABRV010000005">
    <property type="protein sequence ID" value="GAA5534036.1"/>
    <property type="molecule type" value="Genomic_DNA"/>
</dbReference>
<dbReference type="PANTHER" id="PTHR38431">
    <property type="entry name" value="BLL2305 PROTEIN"/>
    <property type="match status" value="1"/>
</dbReference>
<dbReference type="Gene3D" id="1.10.260.40">
    <property type="entry name" value="lambda repressor-like DNA-binding domains"/>
    <property type="match status" value="1"/>
</dbReference>
<name>A0ABP9XGJ5_9DEIO</name>